<reference evidence="3 4" key="1">
    <citation type="submission" date="2019-10" db="EMBL/GenBank/DDBJ databases">
        <authorList>
            <person name="Palmer J.M."/>
        </authorList>
    </citation>
    <scope>NUCLEOTIDE SEQUENCE [LARGE SCALE GENOMIC DNA]</scope>
    <source>
        <strain evidence="3 4">TWF730</strain>
    </source>
</reference>
<keyword evidence="4" id="KW-1185">Reference proteome</keyword>
<comment type="caution">
    <text evidence="3">The sequence shown here is derived from an EMBL/GenBank/DDBJ whole genome shotgun (WGS) entry which is preliminary data.</text>
</comment>
<protein>
    <recommendedName>
        <fullName evidence="5">Peptidase S8/S53 domain-containing protein</fullName>
    </recommendedName>
</protein>
<gene>
    <name evidence="3" type="ORF">TWF730_011048</name>
</gene>
<keyword evidence="2" id="KW-0732">Signal</keyword>
<dbReference type="EMBL" id="JAVHNS010000009">
    <property type="protein sequence ID" value="KAK6343459.1"/>
    <property type="molecule type" value="Genomic_DNA"/>
</dbReference>
<organism evidence="3 4">
    <name type="scientific">Orbilia blumenaviensis</name>
    <dbReference type="NCBI Taxonomy" id="1796055"/>
    <lineage>
        <taxon>Eukaryota</taxon>
        <taxon>Fungi</taxon>
        <taxon>Dikarya</taxon>
        <taxon>Ascomycota</taxon>
        <taxon>Pezizomycotina</taxon>
        <taxon>Orbiliomycetes</taxon>
        <taxon>Orbiliales</taxon>
        <taxon>Orbiliaceae</taxon>
        <taxon>Orbilia</taxon>
    </lineage>
</organism>
<accession>A0AAV9UK26</accession>
<evidence type="ECO:0008006" key="5">
    <source>
        <dbReference type="Google" id="ProtNLM"/>
    </source>
</evidence>
<evidence type="ECO:0000256" key="1">
    <source>
        <dbReference type="ARBA" id="ARBA00022801"/>
    </source>
</evidence>
<evidence type="ECO:0000313" key="4">
    <source>
        <dbReference type="Proteomes" id="UP001373714"/>
    </source>
</evidence>
<dbReference type="GO" id="GO:0016787">
    <property type="term" value="F:hydrolase activity"/>
    <property type="evidence" value="ECO:0007669"/>
    <property type="project" value="UniProtKB-KW"/>
</dbReference>
<dbReference type="InterPro" id="IPR023827">
    <property type="entry name" value="Peptidase_S8_Asp-AS"/>
</dbReference>
<keyword evidence="1" id="KW-0378">Hydrolase</keyword>
<sequence length="305" mass="34957">MARFLAITRLLAIFLVFFSSNHVETARGNQEYNEIGKTVRLWWFVFKKPIWGNNKPIRELRDRLVQCGKTGRKDSIEGYTSEYLGTPFITLKTNMEPDCGINTMAAIYEDFADILAGWGEVPYSPITTVRRSPKKRAIKSKRSKLGPHSMLGTVSNVDKMQEHQIELEDAEEDDYIYTNITKSKYFGVSATPEDIYIKLNEEIPAKSENKDSSGSKFDRRAKKSCAEKSASGHKIRANLEYYTERLKITQPPETHIKELGARFYYRATRKCSQGEGVTIYLIDTGVDIFHPVNPENTFYHTLQIL</sequence>
<proteinExistence type="predicted"/>
<name>A0AAV9UK26_9PEZI</name>
<dbReference type="AlphaFoldDB" id="A0AAV9UK26"/>
<evidence type="ECO:0000256" key="2">
    <source>
        <dbReference type="SAM" id="SignalP"/>
    </source>
</evidence>
<feature type="chain" id="PRO_5043788015" description="Peptidase S8/S53 domain-containing protein" evidence="2">
    <location>
        <begin position="26"/>
        <end position="305"/>
    </location>
</feature>
<evidence type="ECO:0000313" key="3">
    <source>
        <dbReference type="EMBL" id="KAK6343459.1"/>
    </source>
</evidence>
<dbReference type="PROSITE" id="PS00136">
    <property type="entry name" value="SUBTILASE_ASP"/>
    <property type="match status" value="1"/>
</dbReference>
<feature type="signal peptide" evidence="2">
    <location>
        <begin position="1"/>
        <end position="25"/>
    </location>
</feature>
<dbReference type="Proteomes" id="UP001373714">
    <property type="component" value="Unassembled WGS sequence"/>
</dbReference>